<accession>A0A9X6X0B1</accession>
<dbReference type="AlphaFoldDB" id="A0A9X6X0B1"/>
<comment type="caution">
    <text evidence="1">The sequence shown here is derived from an EMBL/GenBank/DDBJ whole genome shotgun (WGS) entry which is preliminary data.</text>
</comment>
<sequence>MFERAKGFLINIDDLQEVTGIPVKPLSKYAWYLEGNGLISKLEPDEREIIISYFSWDFWHSIKGFCEISLSTLDKIIDNIDFSLLD</sequence>
<evidence type="ECO:0000313" key="2">
    <source>
        <dbReference type="Proteomes" id="UP000224413"/>
    </source>
</evidence>
<evidence type="ECO:0000313" key="1">
    <source>
        <dbReference type="EMBL" id="PFK18061.1"/>
    </source>
</evidence>
<name>A0A9X6X0B1_BACCE</name>
<dbReference type="RefSeq" id="WP_098583471.1">
    <property type="nucleotide sequence ID" value="NZ_NUWJ01000114.1"/>
</dbReference>
<proteinExistence type="predicted"/>
<dbReference type="Proteomes" id="UP000224413">
    <property type="component" value="Unassembled WGS sequence"/>
</dbReference>
<protein>
    <submittedName>
        <fullName evidence="1">Uncharacterized protein</fullName>
    </submittedName>
</protein>
<dbReference type="EMBL" id="NUWJ01000114">
    <property type="protein sequence ID" value="PFK18061.1"/>
    <property type="molecule type" value="Genomic_DNA"/>
</dbReference>
<reference evidence="1 2" key="1">
    <citation type="submission" date="2017-09" db="EMBL/GenBank/DDBJ databases">
        <title>Large-scale bioinformatics analysis of Bacillus genomes uncovers conserved roles of natural products in bacterial physiology.</title>
        <authorList>
            <consortium name="Agbiome Team Llc"/>
            <person name="Bleich R.M."/>
            <person name="Grubbs K.J."/>
            <person name="Santa Maria K.C."/>
            <person name="Allen S.E."/>
            <person name="Farag S."/>
            <person name="Shank E.A."/>
            <person name="Bowers A."/>
        </authorList>
    </citation>
    <scope>NUCLEOTIDE SEQUENCE [LARGE SCALE GENOMIC DNA]</scope>
    <source>
        <strain evidence="1 2">AFS083741</strain>
    </source>
</reference>
<gene>
    <name evidence="1" type="ORF">COI98_13440</name>
</gene>
<organism evidence="1 2">
    <name type="scientific">Bacillus cereus</name>
    <dbReference type="NCBI Taxonomy" id="1396"/>
    <lineage>
        <taxon>Bacteria</taxon>
        <taxon>Bacillati</taxon>
        <taxon>Bacillota</taxon>
        <taxon>Bacilli</taxon>
        <taxon>Bacillales</taxon>
        <taxon>Bacillaceae</taxon>
        <taxon>Bacillus</taxon>
        <taxon>Bacillus cereus group</taxon>
    </lineage>
</organism>